<dbReference type="EMBL" id="LZYO01000287">
    <property type="protein sequence ID" value="ODH20288.1"/>
    <property type="molecule type" value="Genomic_DNA"/>
</dbReference>
<dbReference type="Proteomes" id="UP000242814">
    <property type="component" value="Unassembled WGS sequence"/>
</dbReference>
<sequence>MVTTGKVLENEEACQFHLDHSNHARAQPPSISTFQDQPPCHLVIPRHQAPRTARL</sequence>
<name>A0A1D2J932_PARBR</name>
<gene>
    <name evidence="1" type="ORF">ACO22_05929</name>
</gene>
<evidence type="ECO:0000313" key="1">
    <source>
        <dbReference type="EMBL" id="ODH20288.1"/>
    </source>
</evidence>
<organism evidence="1 2">
    <name type="scientific">Paracoccidioides brasiliensis</name>
    <dbReference type="NCBI Taxonomy" id="121759"/>
    <lineage>
        <taxon>Eukaryota</taxon>
        <taxon>Fungi</taxon>
        <taxon>Dikarya</taxon>
        <taxon>Ascomycota</taxon>
        <taxon>Pezizomycotina</taxon>
        <taxon>Eurotiomycetes</taxon>
        <taxon>Eurotiomycetidae</taxon>
        <taxon>Onygenales</taxon>
        <taxon>Ajellomycetaceae</taxon>
        <taxon>Paracoccidioides</taxon>
    </lineage>
</organism>
<dbReference type="AlphaFoldDB" id="A0A1D2J932"/>
<protein>
    <submittedName>
        <fullName evidence="1">Uncharacterized protein</fullName>
    </submittedName>
</protein>
<reference evidence="1 2" key="1">
    <citation type="submission" date="2016-06" db="EMBL/GenBank/DDBJ databases">
        <authorList>
            <person name="Kjaerup R.B."/>
            <person name="Dalgaard T.S."/>
            <person name="Juul-Madsen H.R."/>
        </authorList>
    </citation>
    <scope>NUCLEOTIDE SEQUENCE [LARGE SCALE GENOMIC DNA]</scope>
    <source>
        <strain evidence="1 2">Pb300</strain>
    </source>
</reference>
<comment type="caution">
    <text evidence="1">The sequence shown here is derived from an EMBL/GenBank/DDBJ whole genome shotgun (WGS) entry which is preliminary data.</text>
</comment>
<evidence type="ECO:0000313" key="2">
    <source>
        <dbReference type="Proteomes" id="UP000242814"/>
    </source>
</evidence>
<proteinExistence type="predicted"/>
<accession>A0A1D2J932</accession>